<evidence type="ECO:0000256" key="8">
    <source>
        <dbReference type="ARBA" id="ARBA00022825"/>
    </source>
</evidence>
<dbReference type="PANTHER" id="PTHR36175:SF1">
    <property type="entry name" value="CYANOPHYCINASE"/>
    <property type="match status" value="1"/>
</dbReference>
<evidence type="ECO:0000256" key="9">
    <source>
        <dbReference type="SAM" id="MobiDB-lite"/>
    </source>
</evidence>
<dbReference type="CDD" id="cd03145">
    <property type="entry name" value="GAT1_cyanophycinase"/>
    <property type="match status" value="1"/>
</dbReference>
<keyword evidence="11" id="KW-1185">Reference proteome</keyword>
<dbReference type="Pfam" id="PF03575">
    <property type="entry name" value="Peptidase_S51"/>
    <property type="match status" value="1"/>
</dbReference>
<comment type="function">
    <text evidence="2">Exopeptidase that catalyzes the hydrolytic cleavage of multi-L-arginyl-poly-L-aspartic acid (cyanophycin; a water-insoluble reserve polymer) into aspartate-arginine dipeptides.</text>
</comment>
<sequence length="751" mass="79992">MTGDGESGSREGAGSMASDMARRATRLAKVERWATGPLLIIGGRFEDDNHRLFQAIHDHSGGNVLVFATASGFPEEVGMGMVEDLRQRGTSAEYVDLTLENSDRMAFDPGLVARVAQCGGVYFTGGDQLRITQSLIRDGRETPVLAALRALNARGGLIAGSSAGAAMQSDPMLLGGSSLDALTIGPVDDPDTPGISVGPGLGFFPLGLIDQHFIERARIGRLVAGVRLTGQRFGFGIDENTGILVRNGIAEVIGETGLVVVDMKHAVQGPAEGALSNIRVSYLDDGDRFDLMRGKARPGAGKKRLRPNRPGAFRTPADMPRDVFGAYALHELWQRLALGDPRVYDREEASVRDPRNGRRVTLTLRRRPRVSLVYRDAQERLSMHNFLLSLAVEDVRQPAGTPPHVEAVREPRNDLPSTPVAAGFGADPAKAPDASFRKGSSPLPGVLARPVFPPKAGHGTVAIAGCNAMAPLQPEPVEVSFRRVSEPVVTHRPDTRGNTGSAALLQVSTARQIVVETRLRDHITHRVTRLGESGPYRNALQGALQSGAAIFGADEAAAAFGEEAITYGDASAAIRWGVSSDAGVEGVVVEPALGLVPGIVHPGIGEAGVGIGRLLIACAERRRVGWGLQRDSVLTFDAAKGRMEYGSGQMSIQVWVEPDKVRSAQHDLDIRDIYIVPLRAGGRPATGEAAHDAILALVDHFAEEIGATREPEGAGISWLGRDVLLRAHLREAGACSLDISCHRARMTAAIR</sequence>
<evidence type="ECO:0000256" key="3">
    <source>
        <dbReference type="ARBA" id="ARBA00006534"/>
    </source>
</evidence>
<protein>
    <recommendedName>
        <fullName evidence="5">Cyanophycinase</fullName>
        <ecNumber evidence="4">3.4.15.6</ecNumber>
    </recommendedName>
</protein>
<keyword evidence="6" id="KW-0645">Protease</keyword>
<organism evidence="10 11">
    <name type="scientific">Aliiruegeria haliotis</name>
    <dbReference type="NCBI Taxonomy" id="1280846"/>
    <lineage>
        <taxon>Bacteria</taxon>
        <taxon>Pseudomonadati</taxon>
        <taxon>Pseudomonadota</taxon>
        <taxon>Alphaproteobacteria</taxon>
        <taxon>Rhodobacterales</taxon>
        <taxon>Roseobacteraceae</taxon>
        <taxon>Aliiruegeria</taxon>
    </lineage>
</organism>
<keyword evidence="8" id="KW-0720">Serine protease</keyword>
<gene>
    <name evidence="10" type="ORF">CLV78_111112</name>
</gene>
<evidence type="ECO:0000256" key="4">
    <source>
        <dbReference type="ARBA" id="ARBA00013115"/>
    </source>
</evidence>
<dbReference type="GO" id="GO:0008241">
    <property type="term" value="F:peptidyl-dipeptidase activity"/>
    <property type="evidence" value="ECO:0007669"/>
    <property type="project" value="UniProtKB-EC"/>
</dbReference>
<comment type="caution">
    <text evidence="10">The sequence shown here is derived from an EMBL/GenBank/DDBJ whole genome shotgun (WGS) entry which is preliminary data.</text>
</comment>
<dbReference type="NCBIfam" id="TIGR02069">
    <property type="entry name" value="cyanophycinase"/>
    <property type="match status" value="1"/>
</dbReference>
<name>A0A2T0RIK4_9RHOB</name>
<dbReference type="EC" id="3.4.15.6" evidence="4"/>
<dbReference type="PANTHER" id="PTHR36175">
    <property type="entry name" value="CYANOPHYCINASE"/>
    <property type="match status" value="1"/>
</dbReference>
<evidence type="ECO:0000313" key="11">
    <source>
        <dbReference type="Proteomes" id="UP000239480"/>
    </source>
</evidence>
<dbReference type="InterPro" id="IPR005320">
    <property type="entry name" value="Peptidase_S51"/>
</dbReference>
<evidence type="ECO:0000256" key="1">
    <source>
        <dbReference type="ARBA" id="ARBA00001092"/>
    </source>
</evidence>
<comment type="catalytic activity">
    <reaction evidence="1">
        <text>[L-4-(L-arginin-2-N-yl)aspartate](n) + H2O = [L-4-(L-arginin-2-N-yl)aspartate](n-1) + L-4-(L-arginin-2-N-yl)aspartate</text>
        <dbReference type="Rhea" id="RHEA:12845"/>
        <dbReference type="Rhea" id="RHEA-COMP:13728"/>
        <dbReference type="Rhea" id="RHEA-COMP:13734"/>
        <dbReference type="ChEBI" id="CHEBI:15377"/>
        <dbReference type="ChEBI" id="CHEBI:137986"/>
        <dbReference type="ChEBI" id="CHEBI:137991"/>
        <dbReference type="EC" id="3.4.15.6"/>
    </reaction>
</comment>
<keyword evidence="7" id="KW-0378">Hydrolase</keyword>
<accession>A0A2T0RIK4</accession>
<dbReference type="RefSeq" id="WP_106207356.1">
    <property type="nucleotide sequence ID" value="NZ_PVTD01000011.1"/>
</dbReference>
<feature type="region of interest" description="Disordered" evidence="9">
    <location>
        <begin position="1"/>
        <end position="20"/>
    </location>
</feature>
<dbReference type="InterPro" id="IPR011811">
    <property type="entry name" value="Peptidase_S51_cyanophycinase"/>
</dbReference>
<evidence type="ECO:0000256" key="2">
    <source>
        <dbReference type="ARBA" id="ARBA00002039"/>
    </source>
</evidence>
<dbReference type="AlphaFoldDB" id="A0A2T0RIK4"/>
<feature type="region of interest" description="Disordered" evidence="9">
    <location>
        <begin position="293"/>
        <end position="317"/>
    </location>
</feature>
<dbReference type="GO" id="GO:0006508">
    <property type="term" value="P:proteolysis"/>
    <property type="evidence" value="ECO:0007669"/>
    <property type="project" value="UniProtKB-KW"/>
</dbReference>
<dbReference type="OrthoDB" id="9799980at2"/>
<dbReference type="InterPro" id="IPR029062">
    <property type="entry name" value="Class_I_gatase-like"/>
</dbReference>
<evidence type="ECO:0000256" key="5">
    <source>
        <dbReference type="ARBA" id="ARBA00015719"/>
    </source>
</evidence>
<evidence type="ECO:0000256" key="7">
    <source>
        <dbReference type="ARBA" id="ARBA00022801"/>
    </source>
</evidence>
<dbReference type="EMBL" id="PVTD01000011">
    <property type="protein sequence ID" value="PRY20957.1"/>
    <property type="molecule type" value="Genomic_DNA"/>
</dbReference>
<proteinExistence type="inferred from homology"/>
<dbReference type="SUPFAM" id="SSF52317">
    <property type="entry name" value="Class I glutamine amidotransferase-like"/>
    <property type="match status" value="1"/>
</dbReference>
<comment type="similarity">
    <text evidence="3">Belongs to the peptidase S51 family.</text>
</comment>
<dbReference type="GO" id="GO:0008236">
    <property type="term" value="F:serine-type peptidase activity"/>
    <property type="evidence" value="ECO:0007669"/>
    <property type="project" value="UniProtKB-KW"/>
</dbReference>
<dbReference type="Proteomes" id="UP000239480">
    <property type="component" value="Unassembled WGS sequence"/>
</dbReference>
<reference evidence="10 11" key="1">
    <citation type="submission" date="2018-03" db="EMBL/GenBank/DDBJ databases">
        <title>Genomic Encyclopedia of Archaeal and Bacterial Type Strains, Phase II (KMG-II): from individual species to whole genera.</title>
        <authorList>
            <person name="Goeker M."/>
        </authorList>
    </citation>
    <scope>NUCLEOTIDE SEQUENCE [LARGE SCALE GENOMIC DNA]</scope>
    <source>
        <strain evidence="10 11">DSM 29328</strain>
    </source>
</reference>
<feature type="compositionally biased region" description="Basic residues" evidence="9">
    <location>
        <begin position="294"/>
        <end position="307"/>
    </location>
</feature>
<dbReference type="Gene3D" id="3.40.50.880">
    <property type="match status" value="1"/>
</dbReference>
<evidence type="ECO:0000256" key="6">
    <source>
        <dbReference type="ARBA" id="ARBA00022670"/>
    </source>
</evidence>
<evidence type="ECO:0000313" key="10">
    <source>
        <dbReference type="EMBL" id="PRY20957.1"/>
    </source>
</evidence>